<organism evidence="1 2">
    <name type="scientific">Brachionus plicatilis</name>
    <name type="common">Marine rotifer</name>
    <name type="synonym">Brachionus muelleri</name>
    <dbReference type="NCBI Taxonomy" id="10195"/>
    <lineage>
        <taxon>Eukaryota</taxon>
        <taxon>Metazoa</taxon>
        <taxon>Spiralia</taxon>
        <taxon>Gnathifera</taxon>
        <taxon>Rotifera</taxon>
        <taxon>Eurotatoria</taxon>
        <taxon>Monogononta</taxon>
        <taxon>Pseudotrocha</taxon>
        <taxon>Ploima</taxon>
        <taxon>Brachionidae</taxon>
        <taxon>Brachionus</taxon>
    </lineage>
</organism>
<comment type="caution">
    <text evidence="1">The sequence shown here is derived from an EMBL/GenBank/DDBJ whole genome shotgun (WGS) entry which is preliminary data.</text>
</comment>
<dbReference type="AlphaFoldDB" id="A0A3M7SMR9"/>
<dbReference type="Proteomes" id="UP000276133">
    <property type="component" value="Unassembled WGS sequence"/>
</dbReference>
<dbReference type="EMBL" id="REGN01001111">
    <property type="protein sequence ID" value="RNA36940.1"/>
    <property type="molecule type" value="Genomic_DNA"/>
</dbReference>
<sequence length="78" mass="9285">MKFVNGWEKNEINLIENFVNFYMNYNVQAWNEVLNLTCKHNCFKSTLSLKLESKIENKNETNVKIDKLNKKIDIDISE</sequence>
<name>A0A3M7SMR9_BRAPC</name>
<accession>A0A3M7SMR9</accession>
<evidence type="ECO:0000313" key="1">
    <source>
        <dbReference type="EMBL" id="RNA36940.1"/>
    </source>
</evidence>
<keyword evidence="2" id="KW-1185">Reference proteome</keyword>
<proteinExistence type="predicted"/>
<gene>
    <name evidence="1" type="ORF">BpHYR1_037036</name>
</gene>
<evidence type="ECO:0000313" key="2">
    <source>
        <dbReference type="Proteomes" id="UP000276133"/>
    </source>
</evidence>
<reference evidence="1 2" key="1">
    <citation type="journal article" date="2018" name="Sci. Rep.">
        <title>Genomic signatures of local adaptation to the degree of environmental predictability in rotifers.</title>
        <authorList>
            <person name="Franch-Gras L."/>
            <person name="Hahn C."/>
            <person name="Garcia-Roger E.M."/>
            <person name="Carmona M.J."/>
            <person name="Serra M."/>
            <person name="Gomez A."/>
        </authorList>
    </citation>
    <scope>NUCLEOTIDE SEQUENCE [LARGE SCALE GENOMIC DNA]</scope>
    <source>
        <strain evidence="1">HYR1</strain>
    </source>
</reference>
<protein>
    <submittedName>
        <fullName evidence="1">Uncharacterized protein</fullName>
    </submittedName>
</protein>